<feature type="domain" description="Glycosyltransferase 2-like" evidence="3">
    <location>
        <begin position="7"/>
        <end position="175"/>
    </location>
</feature>
<keyword evidence="2" id="KW-0808">Transferase</keyword>
<comment type="caution">
    <text evidence="4">The sequence shown here is derived from an EMBL/GenBank/DDBJ whole genome shotgun (WGS) entry which is preliminary data.</text>
</comment>
<evidence type="ECO:0000313" key="4">
    <source>
        <dbReference type="EMBL" id="MFD1799200.1"/>
    </source>
</evidence>
<dbReference type="Gene3D" id="3.90.550.10">
    <property type="entry name" value="Spore Coat Polysaccharide Biosynthesis Protein SpsA, Chain A"/>
    <property type="match status" value="1"/>
</dbReference>
<dbReference type="EMBL" id="JBHUFF010000009">
    <property type="protein sequence ID" value="MFD1799200.1"/>
    <property type="molecule type" value="Genomic_DNA"/>
</dbReference>
<name>A0ABW4NM44_9LACT</name>
<accession>A0ABW4NM44</accession>
<sequence length="362" mass="42593">MQMVDVSIIMPIYNVEKYLEKAIKSVLNQTYKNIELILINDGSPDNSDKICQFYEKIDKRVSVINQKNAGAGYARNAGLDKACGEYIYFADPDDYLELNLIEENINLAQSSGADLVVFGFYEEFLNNNGDFTNTVKSPVLKETTSATQFRNGFREFYRFTPYALWNKLYRRDYVKNSEIRFSNQKIGEDALFNQAVYRNLDKVVFNEKAYYHYVYREGSAVNHYTKNRFEQEYKVAQQFDALMDMWGKESEYIDLISREYWNSIYLELKNLTSIECPLNQNEKVEYLKEIMENSGLKQAVKTLSIENEQNKFVEALIRLVRKENYSLALRLMNFRITIGEKNRSIVLFLKKLFHKKEPKELN</sequence>
<proteinExistence type="predicted"/>
<dbReference type="InterPro" id="IPR029044">
    <property type="entry name" value="Nucleotide-diphossugar_trans"/>
</dbReference>
<evidence type="ECO:0000256" key="1">
    <source>
        <dbReference type="ARBA" id="ARBA00022676"/>
    </source>
</evidence>
<dbReference type="SUPFAM" id="SSF53448">
    <property type="entry name" value="Nucleotide-diphospho-sugar transferases"/>
    <property type="match status" value="1"/>
</dbReference>
<organism evidence="4 5">
    <name type="scientific">Carnobacterium antarcticum</name>
    <dbReference type="NCBI Taxonomy" id="2126436"/>
    <lineage>
        <taxon>Bacteria</taxon>
        <taxon>Bacillati</taxon>
        <taxon>Bacillota</taxon>
        <taxon>Bacilli</taxon>
        <taxon>Lactobacillales</taxon>
        <taxon>Carnobacteriaceae</taxon>
        <taxon>Carnobacterium</taxon>
    </lineage>
</organism>
<protein>
    <submittedName>
        <fullName evidence="4">Glycosyltransferase family 2 protein</fullName>
    </submittedName>
</protein>
<dbReference type="InterPro" id="IPR001173">
    <property type="entry name" value="Glyco_trans_2-like"/>
</dbReference>
<dbReference type="CDD" id="cd00761">
    <property type="entry name" value="Glyco_tranf_GTA_type"/>
    <property type="match status" value="1"/>
</dbReference>
<dbReference type="Proteomes" id="UP001597285">
    <property type="component" value="Unassembled WGS sequence"/>
</dbReference>
<evidence type="ECO:0000256" key="2">
    <source>
        <dbReference type="ARBA" id="ARBA00022679"/>
    </source>
</evidence>
<keyword evidence="1" id="KW-0328">Glycosyltransferase</keyword>
<reference evidence="5" key="1">
    <citation type="journal article" date="2019" name="Int. J. Syst. Evol. Microbiol.">
        <title>The Global Catalogue of Microorganisms (GCM) 10K type strain sequencing project: providing services to taxonomists for standard genome sequencing and annotation.</title>
        <authorList>
            <consortium name="The Broad Institute Genomics Platform"/>
            <consortium name="The Broad Institute Genome Sequencing Center for Infectious Disease"/>
            <person name="Wu L."/>
            <person name="Ma J."/>
        </authorList>
    </citation>
    <scope>NUCLEOTIDE SEQUENCE [LARGE SCALE GENOMIC DNA]</scope>
    <source>
        <strain evidence="5">KCTC 42143</strain>
    </source>
</reference>
<dbReference type="PANTHER" id="PTHR22916">
    <property type="entry name" value="GLYCOSYLTRANSFERASE"/>
    <property type="match status" value="1"/>
</dbReference>
<gene>
    <name evidence="4" type="ORF">ACFSBK_04905</name>
</gene>
<dbReference type="Pfam" id="PF00535">
    <property type="entry name" value="Glycos_transf_2"/>
    <property type="match status" value="1"/>
</dbReference>
<dbReference type="PANTHER" id="PTHR22916:SF51">
    <property type="entry name" value="GLYCOSYLTRANSFERASE EPSH-RELATED"/>
    <property type="match status" value="1"/>
</dbReference>
<keyword evidence="5" id="KW-1185">Reference proteome</keyword>
<evidence type="ECO:0000313" key="5">
    <source>
        <dbReference type="Proteomes" id="UP001597285"/>
    </source>
</evidence>
<dbReference type="RefSeq" id="WP_231726770.1">
    <property type="nucleotide sequence ID" value="NZ_JBHSQC010000004.1"/>
</dbReference>
<evidence type="ECO:0000259" key="3">
    <source>
        <dbReference type="Pfam" id="PF00535"/>
    </source>
</evidence>